<proteinExistence type="predicted"/>
<name>A0A2H4J017_9CAUD</name>
<dbReference type="Pfam" id="PF04531">
    <property type="entry name" value="Phage_holin_1"/>
    <property type="match status" value="1"/>
</dbReference>
<organism evidence="1">
    <name type="scientific">uncultured Caudovirales phage</name>
    <dbReference type="NCBI Taxonomy" id="2100421"/>
    <lineage>
        <taxon>Viruses</taxon>
        <taxon>Duplodnaviria</taxon>
        <taxon>Heunggongvirae</taxon>
        <taxon>Uroviricota</taxon>
        <taxon>Caudoviricetes</taxon>
        <taxon>Peduoviridae</taxon>
        <taxon>Maltschvirus</taxon>
        <taxon>Maltschvirus maltsch</taxon>
    </lineage>
</organism>
<evidence type="ECO:0008006" key="2">
    <source>
        <dbReference type="Google" id="ProtNLM"/>
    </source>
</evidence>
<reference evidence="1" key="1">
    <citation type="submission" date="2017-06" db="EMBL/GenBank/DDBJ databases">
        <title>Novel phages from South African skin metaviromes.</title>
        <authorList>
            <person name="van Zyl L.J."/>
            <person name="Abrahams Y."/>
            <person name="Stander E.A."/>
            <person name="Kirby B.M."/>
            <person name="Clavaud C."/>
            <person name="Farcet C."/>
            <person name="Breton L."/>
            <person name="Trindade M.I."/>
        </authorList>
    </citation>
    <scope>NUCLEOTIDE SEQUENCE</scope>
</reference>
<sequence length="91" mass="10360">MKINWSIRFKNRTFVTRFALALVLPVLAYFGIKFEDITSWGALFGLFGRFLSNPYLVGLTVVNALNMFPDPTTKGLSDSERALSYTKPYED</sequence>
<dbReference type="NCBIfam" id="TIGR01598">
    <property type="entry name" value="holin_phiLC3"/>
    <property type="match status" value="1"/>
</dbReference>
<protein>
    <recommendedName>
        <fullName evidence="2">Holin</fullName>
    </recommendedName>
</protein>
<evidence type="ECO:0000313" key="1">
    <source>
        <dbReference type="EMBL" id="ASN68235.1"/>
    </source>
</evidence>
<dbReference type="EMBL" id="MF417874">
    <property type="protein sequence ID" value="ASN68235.1"/>
    <property type="molecule type" value="Genomic_DNA"/>
</dbReference>
<accession>A0A2H4J017</accession>
<gene>
    <name evidence="1" type="ORF">3S14_40</name>
</gene>
<dbReference type="InterPro" id="IPR006485">
    <property type="entry name" value="Phage-like_holin"/>
</dbReference>